<organism evidence="1 2">
    <name type="scientific">Prorocentrum cordatum</name>
    <dbReference type="NCBI Taxonomy" id="2364126"/>
    <lineage>
        <taxon>Eukaryota</taxon>
        <taxon>Sar</taxon>
        <taxon>Alveolata</taxon>
        <taxon>Dinophyceae</taxon>
        <taxon>Prorocentrales</taxon>
        <taxon>Prorocentraceae</taxon>
        <taxon>Prorocentrum</taxon>
    </lineage>
</organism>
<name>A0ABN9SAD1_9DINO</name>
<comment type="caution">
    <text evidence="1">The sequence shown here is derived from an EMBL/GenBank/DDBJ whole genome shotgun (WGS) entry which is preliminary data.</text>
</comment>
<evidence type="ECO:0008006" key="3">
    <source>
        <dbReference type="Google" id="ProtNLM"/>
    </source>
</evidence>
<protein>
    <recommendedName>
        <fullName evidence="3">Subtilisin</fullName>
    </recommendedName>
</protein>
<evidence type="ECO:0000313" key="2">
    <source>
        <dbReference type="Proteomes" id="UP001189429"/>
    </source>
</evidence>
<feature type="non-terminal residue" evidence="1">
    <location>
        <position position="1"/>
    </location>
</feature>
<accession>A0ABN9SAD1</accession>
<reference evidence="1" key="1">
    <citation type="submission" date="2023-10" db="EMBL/GenBank/DDBJ databases">
        <authorList>
            <person name="Chen Y."/>
            <person name="Shah S."/>
            <person name="Dougan E. K."/>
            <person name="Thang M."/>
            <person name="Chan C."/>
        </authorList>
    </citation>
    <scope>NUCLEOTIDE SEQUENCE [LARGE SCALE GENOMIC DNA]</scope>
</reference>
<keyword evidence="2" id="KW-1185">Reference proteome</keyword>
<dbReference type="EMBL" id="CAUYUJ010010194">
    <property type="protein sequence ID" value="CAK0828757.1"/>
    <property type="molecule type" value="Genomic_DNA"/>
</dbReference>
<evidence type="ECO:0000313" key="1">
    <source>
        <dbReference type="EMBL" id="CAK0828757.1"/>
    </source>
</evidence>
<proteinExistence type="predicted"/>
<sequence length="232" mass="25227">EPRTTEAFRARRAGLPPPCTRAVRCSRWFPSSFSFSFSSSSSSSSSSSYSSSCVFGCDAEDAIQHYLLCVRLQHHVCLPRSFAHGTVLERLGPGGEDAYATEDMNERLLWSTTRRLCLSYYMFLELKNSPGGWCGSYSANTQTRPAALDRFDLGGNVARATAVAARLDTRAAHRGQDAYTAEAPNPAVHDGHDYNDISDAAVADGHDNIVLIDTGSTEPHEADFGLPKSVII</sequence>
<dbReference type="Proteomes" id="UP001189429">
    <property type="component" value="Unassembled WGS sequence"/>
</dbReference>
<gene>
    <name evidence="1" type="ORF">PCOR1329_LOCUS27901</name>
</gene>